<protein>
    <submittedName>
        <fullName evidence="1">Uncharacterized protein</fullName>
    </submittedName>
</protein>
<dbReference type="EMBL" id="MFJW01000039">
    <property type="protein sequence ID" value="OGG28948.1"/>
    <property type="molecule type" value="Genomic_DNA"/>
</dbReference>
<organism evidence="1 2">
    <name type="scientific">Candidatus Gottesmanbacteria bacterium RIFCSPLOWO2_01_FULL_46_21</name>
    <dbReference type="NCBI Taxonomy" id="1798393"/>
    <lineage>
        <taxon>Bacteria</taxon>
        <taxon>Candidatus Gottesmaniibacteriota</taxon>
    </lineage>
</organism>
<evidence type="ECO:0000313" key="1">
    <source>
        <dbReference type="EMBL" id="OGG28948.1"/>
    </source>
</evidence>
<comment type="caution">
    <text evidence="1">The sequence shown here is derived from an EMBL/GenBank/DDBJ whole genome shotgun (WGS) entry which is preliminary data.</text>
</comment>
<dbReference type="Proteomes" id="UP000178461">
    <property type="component" value="Unassembled WGS sequence"/>
</dbReference>
<name>A0A1F6AWE7_9BACT</name>
<evidence type="ECO:0000313" key="2">
    <source>
        <dbReference type="Proteomes" id="UP000178461"/>
    </source>
</evidence>
<reference evidence="1 2" key="1">
    <citation type="journal article" date="2016" name="Nat. Commun.">
        <title>Thousands of microbial genomes shed light on interconnected biogeochemical processes in an aquifer system.</title>
        <authorList>
            <person name="Anantharaman K."/>
            <person name="Brown C.T."/>
            <person name="Hug L.A."/>
            <person name="Sharon I."/>
            <person name="Castelle C.J."/>
            <person name="Probst A.J."/>
            <person name="Thomas B.C."/>
            <person name="Singh A."/>
            <person name="Wilkins M.J."/>
            <person name="Karaoz U."/>
            <person name="Brodie E.L."/>
            <person name="Williams K.H."/>
            <person name="Hubbard S.S."/>
            <person name="Banfield J.F."/>
        </authorList>
    </citation>
    <scope>NUCLEOTIDE SEQUENCE [LARGE SCALE GENOMIC DNA]</scope>
</reference>
<gene>
    <name evidence="1" type="ORF">A2971_04855</name>
</gene>
<accession>A0A1F6AWE7</accession>
<dbReference type="AlphaFoldDB" id="A0A1F6AWE7"/>
<sequence length="97" mass="11269">MTYVQRKFYFPEDLYIALSLQAKQEGLRIVDKLRTYTERGLRQDTQAKKSTSGGLAQLVQLGKTLKWKGPKDLARKHTKYAAEAAEADLQRIYDQYR</sequence>
<proteinExistence type="predicted"/>